<keyword evidence="7" id="KW-0862">Zinc</keyword>
<feature type="domain" description="FTP" evidence="13">
    <location>
        <begin position="97"/>
        <end position="132"/>
    </location>
</feature>
<evidence type="ECO:0000256" key="8">
    <source>
        <dbReference type="ARBA" id="ARBA00022837"/>
    </source>
</evidence>
<proteinExistence type="predicted"/>
<dbReference type="RefSeq" id="WP_033673390.1">
    <property type="nucleotide sequence ID" value="NZ_JOTM01000002.1"/>
</dbReference>
<protein>
    <submittedName>
        <fullName evidence="14">Bacillolysin</fullName>
    </submittedName>
</protein>
<keyword evidence="3" id="KW-0645">Protease</keyword>
<keyword evidence="9" id="KW-0482">Metalloprotease</keyword>
<keyword evidence="8" id="KW-0106">Calcium</keyword>
<comment type="caution">
    <text evidence="14">The sequence shown here is derived from an EMBL/GenBank/DDBJ whole genome shotgun (WGS) entry which is preliminary data.</text>
</comment>
<evidence type="ECO:0000256" key="4">
    <source>
        <dbReference type="ARBA" id="ARBA00022723"/>
    </source>
</evidence>
<dbReference type="InterPro" id="IPR001570">
    <property type="entry name" value="Peptidase_M4_C_domain"/>
</dbReference>
<dbReference type="GO" id="GO:0004222">
    <property type="term" value="F:metalloendopeptidase activity"/>
    <property type="evidence" value="ECO:0007669"/>
    <property type="project" value="InterPro"/>
</dbReference>
<keyword evidence="15" id="KW-1185">Reference proteome</keyword>
<dbReference type="Proteomes" id="UP000027778">
    <property type="component" value="Unassembled WGS sequence"/>
</dbReference>
<dbReference type="GO" id="GO:0046872">
    <property type="term" value="F:metal ion binding"/>
    <property type="evidence" value="ECO:0007669"/>
    <property type="project" value="UniProtKB-KW"/>
</dbReference>
<dbReference type="CDD" id="cd09597">
    <property type="entry name" value="M4_TLP"/>
    <property type="match status" value="1"/>
</dbReference>
<dbReference type="SUPFAM" id="SSF55486">
    <property type="entry name" value="Metalloproteases ('zincins'), catalytic domain"/>
    <property type="match status" value="1"/>
</dbReference>
<dbReference type="PANTHER" id="PTHR33794">
    <property type="entry name" value="BACILLOLYSIN"/>
    <property type="match status" value="1"/>
</dbReference>
<gene>
    <name evidence="14" type="ORF">BAGA_13025</name>
</gene>
<evidence type="ECO:0000259" key="13">
    <source>
        <dbReference type="Pfam" id="PF07504"/>
    </source>
</evidence>
<accession>A0A073KT26</accession>
<dbReference type="Gene3D" id="1.10.390.10">
    <property type="entry name" value="Neutral Protease Domain 2"/>
    <property type="match status" value="1"/>
</dbReference>
<dbReference type="InterPro" id="IPR027268">
    <property type="entry name" value="Peptidase_M4/M1_CTD_sf"/>
</dbReference>
<name>A0A073KT26_9BACI</name>
<keyword evidence="5 10" id="KW-0732">Signal</keyword>
<keyword evidence="6" id="KW-0378">Hydrolase</keyword>
<dbReference type="InterPro" id="IPR050728">
    <property type="entry name" value="Zinc_Metalloprotease_M4"/>
</dbReference>
<evidence type="ECO:0000256" key="1">
    <source>
        <dbReference type="ARBA" id="ARBA00004613"/>
    </source>
</evidence>
<dbReference type="OrthoDB" id="345880at2"/>
<dbReference type="PANTHER" id="PTHR33794:SF3">
    <property type="entry name" value="NEUTRAL PROTEASE B"/>
    <property type="match status" value="1"/>
</dbReference>
<evidence type="ECO:0000256" key="10">
    <source>
        <dbReference type="SAM" id="SignalP"/>
    </source>
</evidence>
<dbReference type="Gene3D" id="3.10.170.10">
    <property type="match status" value="1"/>
</dbReference>
<dbReference type="GO" id="GO:0005576">
    <property type="term" value="C:extracellular region"/>
    <property type="evidence" value="ECO:0007669"/>
    <property type="project" value="UniProtKB-SubCell"/>
</dbReference>
<keyword evidence="2" id="KW-0964">Secreted</keyword>
<evidence type="ECO:0000259" key="11">
    <source>
        <dbReference type="Pfam" id="PF01447"/>
    </source>
</evidence>
<evidence type="ECO:0000256" key="2">
    <source>
        <dbReference type="ARBA" id="ARBA00022525"/>
    </source>
</evidence>
<dbReference type="AlphaFoldDB" id="A0A073KT26"/>
<keyword evidence="4" id="KW-0479">Metal-binding</keyword>
<evidence type="ECO:0000256" key="6">
    <source>
        <dbReference type="ARBA" id="ARBA00022801"/>
    </source>
</evidence>
<comment type="subcellular location">
    <subcellularLocation>
        <location evidence="1">Secreted</location>
    </subcellularLocation>
</comment>
<evidence type="ECO:0000256" key="3">
    <source>
        <dbReference type="ARBA" id="ARBA00022670"/>
    </source>
</evidence>
<dbReference type="eggNOG" id="COG3227">
    <property type="taxonomic scope" value="Bacteria"/>
</dbReference>
<dbReference type="STRING" id="574375.AZF08_06360"/>
<reference evidence="14 15" key="1">
    <citation type="submission" date="2014-06" db="EMBL/GenBank/DDBJ databases">
        <title>Draft genome sequence of Bacillus gaemokensis JCM 15801 (MCCC 1A00707).</title>
        <authorList>
            <person name="Lai Q."/>
            <person name="Liu Y."/>
            <person name="Shao Z."/>
        </authorList>
    </citation>
    <scope>NUCLEOTIDE SEQUENCE [LARGE SCALE GENOMIC DNA]</scope>
    <source>
        <strain evidence="14 15">JCM 15801</strain>
    </source>
</reference>
<evidence type="ECO:0000256" key="7">
    <source>
        <dbReference type="ARBA" id="ARBA00022833"/>
    </source>
</evidence>
<feature type="chain" id="PRO_5001691482" evidence="10">
    <location>
        <begin position="27"/>
        <end position="586"/>
    </location>
</feature>
<evidence type="ECO:0000313" key="15">
    <source>
        <dbReference type="Proteomes" id="UP000027778"/>
    </source>
</evidence>
<dbReference type="InterPro" id="IPR011096">
    <property type="entry name" value="FTP_domain"/>
</dbReference>
<dbReference type="InterPro" id="IPR013856">
    <property type="entry name" value="Peptidase_M4_domain"/>
</dbReference>
<feature type="domain" description="Peptidase M4 C-terminal" evidence="12">
    <location>
        <begin position="418"/>
        <end position="569"/>
    </location>
</feature>
<evidence type="ECO:0000256" key="5">
    <source>
        <dbReference type="ARBA" id="ARBA00022729"/>
    </source>
</evidence>
<evidence type="ECO:0000313" key="14">
    <source>
        <dbReference type="EMBL" id="KEK25528.1"/>
    </source>
</evidence>
<feature type="signal peptide" evidence="10">
    <location>
        <begin position="1"/>
        <end position="26"/>
    </location>
</feature>
<organism evidence="14 15">
    <name type="scientific">Bacillus gaemokensis</name>
    <dbReference type="NCBI Taxonomy" id="574375"/>
    <lineage>
        <taxon>Bacteria</taxon>
        <taxon>Bacillati</taxon>
        <taxon>Bacillota</taxon>
        <taxon>Bacilli</taxon>
        <taxon>Bacillales</taxon>
        <taxon>Bacillaceae</taxon>
        <taxon>Bacillus</taxon>
        <taxon>Bacillus cereus group</taxon>
    </lineage>
</organism>
<sequence>MNYKKITSALLTFGLLCPLSTEVIHAQEVDKNDVKVEIAQPGLTIGKLTEPQNDTKENIAKKYLKGEVDGAKAQQEQVTTEKNVDFQPTNKEIKENQTEVRLAQTYKSYKVYGQDIIVKVDKNGVITTVSGKVAQNLEQQPNLTITNFLSKNEVKSSLRNTLQISSDAIEKEFSSETVIYKKKDESFTYAEVITFTYENNAQVISGNAIIDLRNRDVLFQEKFIKNKENTPINKATLPSLSPAKEQGTGINALQENVLFNIAKGADGKFYLADLSRGKGIYIYNANYADAKGGESQAGYPGTLISSNTTNFADKEAAGAMKNMSNIYDYFKKEHNLKSYDNKDTKVVASVHGFDSTEVSDGIKENYVNAFWHPAWNQMVFGDGLNGKLTSALDVTAHEFGHAVFSGTTKNNMIKYPNTETDALNEGLADFWGTQIEFYVKKDKGNWIMGDTLGGLTIRDIPKEIGDGGQKLYTNLQEFYNDGNDQESHVNSGIISHVLYQLAEGKTYNGVSVQKQGNEKVSKVVMRALQNYATSAEDFESLQSHIVQAAKDLYGNTTSTEFEKAFQAHGYKSLAKVNKVVEIQKGN</sequence>
<dbReference type="EMBL" id="JOTM01000002">
    <property type="protein sequence ID" value="KEK25528.1"/>
    <property type="molecule type" value="Genomic_DNA"/>
</dbReference>
<feature type="domain" description="Peptidase M4" evidence="11">
    <location>
        <begin position="246"/>
        <end position="404"/>
    </location>
</feature>
<dbReference type="Pfam" id="PF02868">
    <property type="entry name" value="Peptidase_M4_C"/>
    <property type="match status" value="1"/>
</dbReference>
<dbReference type="Pfam" id="PF07504">
    <property type="entry name" value="FTP"/>
    <property type="match status" value="1"/>
</dbReference>
<dbReference type="Gene3D" id="3.10.450.490">
    <property type="match status" value="1"/>
</dbReference>
<dbReference type="GO" id="GO:0006508">
    <property type="term" value="P:proteolysis"/>
    <property type="evidence" value="ECO:0007669"/>
    <property type="project" value="UniProtKB-KW"/>
</dbReference>
<evidence type="ECO:0000259" key="12">
    <source>
        <dbReference type="Pfam" id="PF02868"/>
    </source>
</evidence>
<evidence type="ECO:0000256" key="9">
    <source>
        <dbReference type="ARBA" id="ARBA00023049"/>
    </source>
</evidence>
<dbReference type="Pfam" id="PF01447">
    <property type="entry name" value="Peptidase_M4"/>
    <property type="match status" value="1"/>
</dbReference>